<evidence type="ECO:0000256" key="1">
    <source>
        <dbReference type="SAM" id="MobiDB-lite"/>
    </source>
</evidence>
<sequence length="160" mass="18083">MVLAGRLTIYVTVTIFEMYQVITIEVEADREVVQRNVFLDLEMGTKVSAAATADQGLLQDLPTGQFRGRGLEHTLDPDLDRDLNHDPDHNLDTGQDPDLILDLDHDDPSQKDQDINLKNVIRHRNEERSQSIREKATRALKVNPDLGHPLLGVGHIRLHI</sequence>
<name>A0A7I8W2Q5_9ANNE</name>
<proteinExistence type="predicted"/>
<feature type="compositionally biased region" description="Basic and acidic residues" evidence="1">
    <location>
        <begin position="69"/>
        <end position="91"/>
    </location>
</feature>
<dbReference type="AlphaFoldDB" id="A0A7I8W2Q5"/>
<evidence type="ECO:0000313" key="2">
    <source>
        <dbReference type="EMBL" id="CAD5121046.1"/>
    </source>
</evidence>
<gene>
    <name evidence="2" type="ORF">DGYR_LOCUS9044</name>
</gene>
<keyword evidence="3" id="KW-1185">Reference proteome</keyword>
<accession>A0A7I8W2Q5</accession>
<comment type="caution">
    <text evidence="2">The sequence shown here is derived from an EMBL/GenBank/DDBJ whole genome shotgun (WGS) entry which is preliminary data.</text>
</comment>
<dbReference type="Proteomes" id="UP000549394">
    <property type="component" value="Unassembled WGS sequence"/>
</dbReference>
<feature type="compositionally biased region" description="Basic and acidic residues" evidence="1">
    <location>
        <begin position="102"/>
        <end position="113"/>
    </location>
</feature>
<dbReference type="EMBL" id="CAJFCJ010000013">
    <property type="protein sequence ID" value="CAD5121046.1"/>
    <property type="molecule type" value="Genomic_DNA"/>
</dbReference>
<evidence type="ECO:0000313" key="3">
    <source>
        <dbReference type="Proteomes" id="UP000549394"/>
    </source>
</evidence>
<protein>
    <submittedName>
        <fullName evidence="2">DgyrCDS9587</fullName>
    </submittedName>
</protein>
<reference evidence="2 3" key="1">
    <citation type="submission" date="2020-08" db="EMBL/GenBank/DDBJ databases">
        <authorList>
            <person name="Hejnol A."/>
        </authorList>
    </citation>
    <scope>NUCLEOTIDE SEQUENCE [LARGE SCALE GENOMIC DNA]</scope>
</reference>
<organism evidence="2 3">
    <name type="scientific">Dimorphilus gyrociliatus</name>
    <dbReference type="NCBI Taxonomy" id="2664684"/>
    <lineage>
        <taxon>Eukaryota</taxon>
        <taxon>Metazoa</taxon>
        <taxon>Spiralia</taxon>
        <taxon>Lophotrochozoa</taxon>
        <taxon>Annelida</taxon>
        <taxon>Polychaeta</taxon>
        <taxon>Polychaeta incertae sedis</taxon>
        <taxon>Dinophilidae</taxon>
        <taxon>Dimorphilus</taxon>
    </lineage>
</organism>
<feature type="region of interest" description="Disordered" evidence="1">
    <location>
        <begin position="68"/>
        <end position="113"/>
    </location>
</feature>